<protein>
    <submittedName>
        <fullName evidence="3">Uncharacterized protein</fullName>
    </submittedName>
</protein>
<keyword evidence="2" id="KW-1133">Transmembrane helix</keyword>
<feature type="compositionally biased region" description="Low complexity" evidence="1">
    <location>
        <begin position="35"/>
        <end position="58"/>
    </location>
</feature>
<gene>
    <name evidence="3" type="primary">106064087</name>
</gene>
<feature type="transmembrane region" description="Helical" evidence="2">
    <location>
        <begin position="71"/>
        <end position="95"/>
    </location>
</feature>
<evidence type="ECO:0000313" key="3">
    <source>
        <dbReference type="EnsemblMetazoa" id="BGLB027511-PA"/>
    </source>
</evidence>
<keyword evidence="2" id="KW-0472">Membrane</keyword>
<feature type="region of interest" description="Disordered" evidence="1">
    <location>
        <begin position="35"/>
        <end position="67"/>
    </location>
</feature>
<dbReference type="AlphaFoldDB" id="A0A2C9L657"/>
<proteinExistence type="predicted"/>
<organism evidence="3 4">
    <name type="scientific">Biomphalaria glabrata</name>
    <name type="common">Bloodfluke planorb</name>
    <name type="synonym">Freshwater snail</name>
    <dbReference type="NCBI Taxonomy" id="6526"/>
    <lineage>
        <taxon>Eukaryota</taxon>
        <taxon>Metazoa</taxon>
        <taxon>Spiralia</taxon>
        <taxon>Lophotrochozoa</taxon>
        <taxon>Mollusca</taxon>
        <taxon>Gastropoda</taxon>
        <taxon>Heterobranchia</taxon>
        <taxon>Euthyneura</taxon>
        <taxon>Panpulmonata</taxon>
        <taxon>Hygrophila</taxon>
        <taxon>Lymnaeoidea</taxon>
        <taxon>Planorbidae</taxon>
        <taxon>Biomphalaria</taxon>
    </lineage>
</organism>
<dbReference type="KEGG" id="bgt:106064087"/>
<keyword evidence="2" id="KW-0812">Transmembrane</keyword>
<dbReference type="Proteomes" id="UP000076420">
    <property type="component" value="Unassembled WGS sequence"/>
</dbReference>
<sequence>MKSCTVTNVVKNVIHTAFGVISLVIYEATIPAPTTTSTRKTTTEQTSTSTPTRGTTSSENSNADKSDGNTVSMIVIGVILSSIIIVQFVVNIFLIRRSQGVCVKKTGERKPHIYDQPNKESHYDYIDSCYKSVEI</sequence>
<evidence type="ECO:0000313" key="4">
    <source>
        <dbReference type="Proteomes" id="UP000076420"/>
    </source>
</evidence>
<dbReference type="VEuPathDB" id="VectorBase:BGLB027511"/>
<name>A0A2C9L657_BIOGL</name>
<evidence type="ECO:0000256" key="2">
    <source>
        <dbReference type="SAM" id="Phobius"/>
    </source>
</evidence>
<accession>A0A2C9L657</accession>
<reference evidence="3" key="1">
    <citation type="submission" date="2020-05" db="UniProtKB">
        <authorList>
            <consortium name="EnsemblMetazoa"/>
        </authorList>
    </citation>
    <scope>IDENTIFICATION</scope>
    <source>
        <strain evidence="3">BB02</strain>
    </source>
</reference>
<evidence type="ECO:0000256" key="1">
    <source>
        <dbReference type="SAM" id="MobiDB-lite"/>
    </source>
</evidence>
<dbReference type="EnsemblMetazoa" id="BGLB027511-RA">
    <property type="protein sequence ID" value="BGLB027511-PA"/>
    <property type="gene ID" value="BGLB027511"/>
</dbReference>